<comment type="caution">
    <text evidence="1">The sequence shown here is derived from an EMBL/GenBank/DDBJ whole genome shotgun (WGS) entry which is preliminary data.</text>
</comment>
<proteinExistence type="predicted"/>
<protein>
    <recommendedName>
        <fullName evidence="3">PorV/PorQ family protein</fullName>
    </recommendedName>
</protein>
<dbReference type="Gene3D" id="2.40.160.60">
    <property type="entry name" value="Outer membrane protein transport protein (OMPP1/FadL/TodX)"/>
    <property type="match status" value="1"/>
</dbReference>
<evidence type="ECO:0000313" key="2">
    <source>
        <dbReference type="Proteomes" id="UP000736328"/>
    </source>
</evidence>
<evidence type="ECO:0000313" key="1">
    <source>
        <dbReference type="EMBL" id="MBI4726056.1"/>
    </source>
</evidence>
<dbReference type="Proteomes" id="UP000736328">
    <property type="component" value="Unassembled WGS sequence"/>
</dbReference>
<dbReference type="EMBL" id="JACQXR010000028">
    <property type="protein sequence ID" value="MBI4726056.1"/>
    <property type="molecule type" value="Genomic_DNA"/>
</dbReference>
<organism evidence="1 2">
    <name type="scientific">candidate division TA06 bacterium</name>
    <dbReference type="NCBI Taxonomy" id="2250710"/>
    <lineage>
        <taxon>Bacteria</taxon>
        <taxon>Bacteria division TA06</taxon>
    </lineage>
</organism>
<dbReference type="AlphaFoldDB" id="A0A933I7R2"/>
<name>A0A933I7R2_UNCT6</name>
<sequence length="335" mass="36737">MNRNTVVILAALAIWAAALNASVIDWQSYQGPMVGARALSLSGCVAGIDNDPSVIYWNPAQLSALRWPMFIVNYTHSSGLLSDPLFSGPKRINYLALAAKGMGLSWRSIVRHAEETVALQGADSVSNYLRYGVDEFAVVFGQNDEYNPNTAMGLTAKILWGRMLEITQTQSGALWTKARTIDENSVGYGIDIGFYGNYEKLKFGVSGQNIVGKVYWKKVEDDKLKPKLWLGGAIVADKLPKISGAIEKYLGSGTPPFRYSLAGEYKYALPGYGAVSGRLGYSRIYKAAKEDYVWTGGVGYLYKKFLIDGAVVNTLDLATNRWQQSFVGAVSLYLE</sequence>
<gene>
    <name evidence="1" type="ORF">HY768_02325</name>
</gene>
<accession>A0A933I7R2</accession>
<reference evidence="1" key="1">
    <citation type="submission" date="2020-07" db="EMBL/GenBank/DDBJ databases">
        <title>Huge and variable diversity of episymbiotic CPR bacteria and DPANN archaea in groundwater ecosystems.</title>
        <authorList>
            <person name="He C.Y."/>
            <person name="Keren R."/>
            <person name="Whittaker M."/>
            <person name="Farag I.F."/>
            <person name="Doudna J."/>
            <person name="Cate J.H.D."/>
            <person name="Banfield J.F."/>
        </authorList>
    </citation>
    <scope>NUCLEOTIDE SEQUENCE</scope>
    <source>
        <strain evidence="1">NC_groundwater_1520_Pr4_B-0.1um_53_5</strain>
    </source>
</reference>
<evidence type="ECO:0008006" key="3">
    <source>
        <dbReference type="Google" id="ProtNLM"/>
    </source>
</evidence>